<feature type="transmembrane region" description="Helical" evidence="12">
    <location>
        <begin position="503"/>
        <end position="525"/>
    </location>
</feature>
<dbReference type="InterPro" id="IPR011553">
    <property type="entry name" value="Sec62_asco"/>
</dbReference>
<dbReference type="GO" id="GO:0005789">
    <property type="term" value="C:endoplasmic reticulum membrane"/>
    <property type="evidence" value="ECO:0007669"/>
    <property type="project" value="UniProtKB-SubCell"/>
</dbReference>
<keyword evidence="14" id="KW-1185">Reference proteome</keyword>
<gene>
    <name evidence="13" type="ORF">AZE42_06999</name>
</gene>
<organism evidence="13 14">
    <name type="scientific">Rhizopogon vesiculosus</name>
    <dbReference type="NCBI Taxonomy" id="180088"/>
    <lineage>
        <taxon>Eukaryota</taxon>
        <taxon>Fungi</taxon>
        <taxon>Dikarya</taxon>
        <taxon>Basidiomycota</taxon>
        <taxon>Agaricomycotina</taxon>
        <taxon>Agaricomycetes</taxon>
        <taxon>Agaricomycetidae</taxon>
        <taxon>Boletales</taxon>
        <taxon>Suillineae</taxon>
        <taxon>Rhizopogonaceae</taxon>
        <taxon>Rhizopogon</taxon>
    </lineage>
</organism>
<evidence type="ECO:0000256" key="7">
    <source>
        <dbReference type="ARBA" id="ARBA00022927"/>
    </source>
</evidence>
<dbReference type="NCBIfam" id="TIGR00869">
    <property type="entry name" value="sec62"/>
    <property type="match status" value="1"/>
</dbReference>
<evidence type="ECO:0000313" key="13">
    <source>
        <dbReference type="EMBL" id="OJA09535.1"/>
    </source>
</evidence>
<reference evidence="13 14" key="1">
    <citation type="submission" date="2016-03" db="EMBL/GenBank/DDBJ databases">
        <title>Comparative genomics of the ectomycorrhizal sister species Rhizopogon vinicolor and Rhizopogon vesiculosus (Basidiomycota: Boletales) reveals a divergence of the mating type B locus.</title>
        <authorList>
            <person name="Mujic A.B."/>
            <person name="Kuo A."/>
            <person name="Tritt A."/>
            <person name="Lipzen A."/>
            <person name="Chen C."/>
            <person name="Johnson J."/>
            <person name="Sharma A."/>
            <person name="Barry K."/>
            <person name="Grigoriev I.V."/>
            <person name="Spatafora J.W."/>
        </authorList>
    </citation>
    <scope>NUCLEOTIDE SEQUENCE [LARGE SCALE GENOMIC DNA]</scope>
    <source>
        <strain evidence="13 14">AM-OR11-056</strain>
    </source>
</reference>
<dbReference type="Proteomes" id="UP000183567">
    <property type="component" value="Unassembled WGS sequence"/>
</dbReference>
<evidence type="ECO:0000256" key="6">
    <source>
        <dbReference type="ARBA" id="ARBA00022824"/>
    </source>
</evidence>
<dbReference type="OrthoDB" id="200187at2759"/>
<keyword evidence="6" id="KW-0256">Endoplasmic reticulum</keyword>
<dbReference type="Pfam" id="PF03839">
    <property type="entry name" value="Sec62"/>
    <property type="match status" value="1"/>
</dbReference>
<keyword evidence="9" id="KW-0811">Translocation</keyword>
<comment type="similarity">
    <text evidence="2">Belongs to the SEC62 family.</text>
</comment>
<dbReference type="STRING" id="180088.A0A1J8PLZ4"/>
<evidence type="ECO:0000256" key="9">
    <source>
        <dbReference type="ARBA" id="ARBA00023010"/>
    </source>
</evidence>
<dbReference type="AlphaFoldDB" id="A0A1J8PLZ4"/>
<evidence type="ECO:0000256" key="1">
    <source>
        <dbReference type="ARBA" id="ARBA00004477"/>
    </source>
</evidence>
<proteinExistence type="inferred from homology"/>
<evidence type="ECO:0000256" key="8">
    <source>
        <dbReference type="ARBA" id="ARBA00022989"/>
    </source>
</evidence>
<evidence type="ECO:0000256" key="2">
    <source>
        <dbReference type="ARBA" id="ARBA00010604"/>
    </source>
</evidence>
<comment type="caution">
    <text evidence="13">The sequence shown here is derived from an EMBL/GenBank/DDBJ whole genome shotgun (WGS) entry which is preliminary data.</text>
</comment>
<keyword evidence="5 12" id="KW-0812">Transmembrane</keyword>
<feature type="region of interest" description="Disordered" evidence="11">
    <location>
        <begin position="598"/>
        <end position="654"/>
    </location>
</feature>
<evidence type="ECO:0000313" key="14">
    <source>
        <dbReference type="Proteomes" id="UP000183567"/>
    </source>
</evidence>
<evidence type="ECO:0000256" key="5">
    <source>
        <dbReference type="ARBA" id="ARBA00022692"/>
    </source>
</evidence>
<keyword evidence="4" id="KW-0813">Transport</keyword>
<feature type="transmembrane region" description="Helical" evidence="12">
    <location>
        <begin position="532"/>
        <end position="565"/>
    </location>
</feature>
<protein>
    <recommendedName>
        <fullName evidence="3">Translocation protein SEC62</fullName>
    </recommendedName>
</protein>
<evidence type="ECO:0000256" key="11">
    <source>
        <dbReference type="SAM" id="MobiDB-lite"/>
    </source>
</evidence>
<dbReference type="InterPro" id="IPR004728">
    <property type="entry name" value="Sec62"/>
</dbReference>
<evidence type="ECO:0000256" key="12">
    <source>
        <dbReference type="SAM" id="Phobius"/>
    </source>
</evidence>
<keyword evidence="8 12" id="KW-1133">Transmembrane helix</keyword>
<comment type="subcellular location">
    <subcellularLocation>
        <location evidence="1">Endoplasmic reticulum membrane</location>
        <topology evidence="1">Multi-pass membrane protein</topology>
    </subcellularLocation>
</comment>
<dbReference type="PANTHER" id="PTHR12443">
    <property type="entry name" value="TRANSLOCATION PROTEIN SEC62"/>
    <property type="match status" value="1"/>
</dbReference>
<name>A0A1J8PLZ4_9AGAM</name>
<keyword evidence="10 12" id="KW-0472">Membrane</keyword>
<feature type="compositionally biased region" description="Acidic residues" evidence="11">
    <location>
        <begin position="625"/>
        <end position="634"/>
    </location>
</feature>
<sequence length="654" mass="72713">MTDKLEEPARVTVQRHFPPLDECHYQLDPQDVAFLKKVTGIEDDAALKEHVLKVQAKAYEIAPYGCIYHFTFARYFVASFDDLIIDKVFLDADYRSYLLMSRFCASHVNVKTQSSSTSAAAAFGNVVREAVHDGFPAAWAIGTDLYPELWNMGHELFNSSPETYPAHFVGGNAFDAEILAVAPPASMHTTGAPSPALNNLSSLNPLHGRVSVIHATAFFHLFKEDEQLHMARALAGLLSAEPGSVIVGAHIGAEEKGPVRQEFANVEVEMFAHSSESWIAMWDGEVFEKGMVKVEAELIRDKFGEPDKEQYWLSLFCLIYSFGCSIRRPVHTFSLLYLLIRRLSTRLFCCYVSPPSILQTSELHTRLNSKFFLFLIMSTMDDAQAKAPQEIRNVVQFLRSSKSGMKIRVGALNGKRVDYFKGKSAAKALLSPAYAKIKNAPKVTTEAEADALLQSSIQYAFYLRVDRGAPAGTSTSPRHVTIVPQQQFAQDAYFVWLYEGSQWTTYAGGMLMVALMLAAVMFPLWPPIMRLGVWYLSIAMLGLLGAFFGLAIVRLIFYIITVVVASPGIWIFPQLFADVGVIESFIPFWEWDIPKKKSGKKKKAKAPAGANPEEQLANNGGAFIEEVEVNDESPEISRPGSRSARVEEVPDEDS</sequence>
<keyword evidence="7" id="KW-0653">Protein transport</keyword>
<evidence type="ECO:0000256" key="3">
    <source>
        <dbReference type="ARBA" id="ARBA00021257"/>
    </source>
</evidence>
<dbReference type="EMBL" id="LVVM01005879">
    <property type="protein sequence ID" value="OJA09535.1"/>
    <property type="molecule type" value="Genomic_DNA"/>
</dbReference>
<evidence type="ECO:0000256" key="10">
    <source>
        <dbReference type="ARBA" id="ARBA00023136"/>
    </source>
</evidence>
<accession>A0A1J8PLZ4</accession>
<dbReference type="GO" id="GO:0031204">
    <property type="term" value="P:post-translational protein targeting to membrane, translocation"/>
    <property type="evidence" value="ECO:0007669"/>
    <property type="project" value="TreeGrafter"/>
</dbReference>
<dbReference type="PANTHER" id="PTHR12443:SF9">
    <property type="entry name" value="TRANSLOCATION PROTEIN SEC62"/>
    <property type="match status" value="1"/>
</dbReference>
<evidence type="ECO:0000256" key="4">
    <source>
        <dbReference type="ARBA" id="ARBA00022448"/>
    </source>
</evidence>